<protein>
    <submittedName>
        <fullName evidence="1">Restriction endonuclease</fullName>
    </submittedName>
</protein>
<keyword evidence="1" id="KW-0540">Nuclease</keyword>
<keyword evidence="1" id="KW-0378">Hydrolase</keyword>
<dbReference type="OrthoDB" id="8610000at2"/>
<organism evidence="1 2">
    <name type="scientific">Rodentibacter rarus</name>
    <dbReference type="NCBI Taxonomy" id="1908260"/>
    <lineage>
        <taxon>Bacteria</taxon>
        <taxon>Pseudomonadati</taxon>
        <taxon>Pseudomonadota</taxon>
        <taxon>Gammaproteobacteria</taxon>
        <taxon>Pasteurellales</taxon>
        <taxon>Pasteurellaceae</taxon>
        <taxon>Rodentibacter</taxon>
    </lineage>
</organism>
<dbReference type="GO" id="GO:0009307">
    <property type="term" value="P:DNA restriction-modification system"/>
    <property type="evidence" value="ECO:0007669"/>
    <property type="project" value="InterPro"/>
</dbReference>
<comment type="caution">
    <text evidence="1">The sequence shown here is derived from an EMBL/GenBank/DDBJ whole genome shotgun (WGS) entry which is preliminary data.</text>
</comment>
<dbReference type="Proteomes" id="UP000189433">
    <property type="component" value="Unassembled WGS sequence"/>
</dbReference>
<gene>
    <name evidence="1" type="ORF">BKK50_01830</name>
</gene>
<dbReference type="RefSeq" id="WP_077414779.1">
    <property type="nucleotide sequence ID" value="NZ_MLHJ01000012.1"/>
</dbReference>
<keyword evidence="1" id="KW-0255">Endonuclease</keyword>
<sequence>MNIINAIINLINNPITNLTEEYQGKNRANLIGKALEEYTKDLFANSFHLNDSKRDDALRHTFSWLGNANNPPDAMLKNGDAIEVKKIENDNATIALNSSHPKHKLYANSTLISRGCREAEEWSEKDIIYLVGVVKNNILKHLCFVYGEDYCADDEIYTRVKTLIKKSVEQGSNLDFSVTNELGRINSVDPLEITYLRVRGMWHIENPWKVFSYIYQRNHDNLFNFMAIINNEKWESLKNKDELLSIKNERLTIADIKIKDPNNPLKLKKAKLITYYL</sequence>
<evidence type="ECO:0000313" key="2">
    <source>
        <dbReference type="Proteomes" id="UP000189433"/>
    </source>
</evidence>
<dbReference type="EMBL" id="MLHJ01000012">
    <property type="protein sequence ID" value="OOF44691.1"/>
    <property type="molecule type" value="Genomic_DNA"/>
</dbReference>
<keyword evidence="2" id="KW-1185">Reference proteome</keyword>
<reference evidence="1 2" key="1">
    <citation type="submission" date="2016-10" db="EMBL/GenBank/DDBJ databases">
        <title>Rodentibacter gen. nov. and new species.</title>
        <authorList>
            <person name="Christensen H."/>
        </authorList>
    </citation>
    <scope>NUCLEOTIDE SEQUENCE [LARGE SCALE GENOMIC DNA]</scope>
    <source>
        <strain evidence="1 2">CCUG17206</strain>
    </source>
</reference>
<dbReference type="GO" id="GO:0003677">
    <property type="term" value="F:DNA binding"/>
    <property type="evidence" value="ECO:0007669"/>
    <property type="project" value="InterPro"/>
</dbReference>
<dbReference type="AlphaFoldDB" id="A0A1V3IRF3"/>
<dbReference type="GO" id="GO:0009036">
    <property type="term" value="F:type II site-specific deoxyribonuclease activity"/>
    <property type="evidence" value="ECO:0007669"/>
    <property type="project" value="InterPro"/>
</dbReference>
<dbReference type="Pfam" id="PF09521">
    <property type="entry name" value="RE_NgoPII"/>
    <property type="match status" value="1"/>
</dbReference>
<dbReference type="InterPro" id="IPR019046">
    <property type="entry name" value="Restrct_endonuc_II_NgoPII"/>
</dbReference>
<evidence type="ECO:0000313" key="1">
    <source>
        <dbReference type="EMBL" id="OOF44691.1"/>
    </source>
</evidence>
<name>A0A1V3IRF3_9PAST</name>
<accession>A0A1V3IRF3</accession>
<proteinExistence type="predicted"/>